<proteinExistence type="predicted"/>
<organism evidence="3 4">
    <name type="scientific">Linum tenue</name>
    <dbReference type="NCBI Taxonomy" id="586396"/>
    <lineage>
        <taxon>Eukaryota</taxon>
        <taxon>Viridiplantae</taxon>
        <taxon>Streptophyta</taxon>
        <taxon>Embryophyta</taxon>
        <taxon>Tracheophyta</taxon>
        <taxon>Spermatophyta</taxon>
        <taxon>Magnoliopsida</taxon>
        <taxon>eudicotyledons</taxon>
        <taxon>Gunneridae</taxon>
        <taxon>Pentapetalae</taxon>
        <taxon>rosids</taxon>
        <taxon>fabids</taxon>
        <taxon>Malpighiales</taxon>
        <taxon>Linaceae</taxon>
        <taxon>Linum</taxon>
    </lineage>
</organism>
<sequence length="189" mass="21312">MATADEGIREVEETSTETTPLIEPDSNPKSAGAPVPEVEIHLYRKGKGPIEVFKMKLGGWEQDQLEIRDILDKYGFKCVYAFNHGSMTRGTPIRFNRRNGRSMLGYKDGAVIYIDGEPQDSMIKPVTKILLGVAVTTVLITVVVKEPPQWIKNSRFFEGNFNPWLLALAVIVFTRIRKRTKDFLAKPSN</sequence>
<evidence type="ECO:0000256" key="2">
    <source>
        <dbReference type="SAM" id="Phobius"/>
    </source>
</evidence>
<evidence type="ECO:0000256" key="1">
    <source>
        <dbReference type="SAM" id="MobiDB-lite"/>
    </source>
</evidence>
<accession>A0AAV0PV27</accession>
<feature type="region of interest" description="Disordered" evidence="1">
    <location>
        <begin position="1"/>
        <end position="33"/>
    </location>
</feature>
<dbReference type="PANTHER" id="PTHR35475:SF1">
    <property type="entry name" value="WD REPEAT PROTEIN"/>
    <property type="match status" value="1"/>
</dbReference>
<reference evidence="3" key="1">
    <citation type="submission" date="2022-08" db="EMBL/GenBank/DDBJ databases">
        <authorList>
            <person name="Gutierrez-Valencia J."/>
        </authorList>
    </citation>
    <scope>NUCLEOTIDE SEQUENCE</scope>
</reference>
<dbReference type="Proteomes" id="UP001154282">
    <property type="component" value="Unassembled WGS sequence"/>
</dbReference>
<keyword evidence="2" id="KW-0812">Transmembrane</keyword>
<evidence type="ECO:0000313" key="3">
    <source>
        <dbReference type="EMBL" id="CAI0474835.1"/>
    </source>
</evidence>
<dbReference type="AlphaFoldDB" id="A0AAV0PV27"/>
<evidence type="ECO:0000313" key="4">
    <source>
        <dbReference type="Proteomes" id="UP001154282"/>
    </source>
</evidence>
<feature type="compositionally biased region" description="Basic and acidic residues" evidence="1">
    <location>
        <begin position="1"/>
        <end position="12"/>
    </location>
</feature>
<gene>
    <name evidence="3" type="ORF">LITE_LOCUS40213</name>
</gene>
<keyword evidence="4" id="KW-1185">Reference proteome</keyword>
<dbReference type="EMBL" id="CAMGYJ010000009">
    <property type="protein sequence ID" value="CAI0474835.1"/>
    <property type="molecule type" value="Genomic_DNA"/>
</dbReference>
<name>A0AAV0PV27_9ROSI</name>
<feature type="transmembrane region" description="Helical" evidence="2">
    <location>
        <begin position="156"/>
        <end position="176"/>
    </location>
</feature>
<feature type="transmembrane region" description="Helical" evidence="2">
    <location>
        <begin position="126"/>
        <end position="144"/>
    </location>
</feature>
<keyword evidence="2" id="KW-0472">Membrane</keyword>
<protein>
    <submittedName>
        <fullName evidence="3">Uncharacterized protein</fullName>
    </submittedName>
</protein>
<keyword evidence="2" id="KW-1133">Transmembrane helix</keyword>
<dbReference type="PANTHER" id="PTHR35475">
    <property type="entry name" value="WD REPEAT PROTEIN"/>
    <property type="match status" value="1"/>
</dbReference>
<comment type="caution">
    <text evidence="3">The sequence shown here is derived from an EMBL/GenBank/DDBJ whole genome shotgun (WGS) entry which is preliminary data.</text>
</comment>